<dbReference type="Gene3D" id="1.10.8.60">
    <property type="match status" value="1"/>
</dbReference>
<dbReference type="PRINTS" id="PR01590">
    <property type="entry name" value="HTHFIS"/>
</dbReference>
<dbReference type="Gene3D" id="3.30.450.20">
    <property type="entry name" value="PAS domain"/>
    <property type="match status" value="1"/>
</dbReference>
<dbReference type="Gene3D" id="1.10.10.60">
    <property type="entry name" value="Homeodomain-like"/>
    <property type="match status" value="1"/>
</dbReference>
<proteinExistence type="predicted"/>
<dbReference type="SUPFAM" id="SSF46689">
    <property type="entry name" value="Homeodomain-like"/>
    <property type="match status" value="1"/>
</dbReference>
<evidence type="ECO:0000313" key="7">
    <source>
        <dbReference type="EMBL" id="KIX12502.1"/>
    </source>
</evidence>
<dbReference type="PANTHER" id="PTHR32071">
    <property type="entry name" value="TRANSCRIPTIONAL REGULATORY PROTEIN"/>
    <property type="match status" value="1"/>
</dbReference>
<gene>
    <name evidence="7" type="ORF">X474_18760</name>
</gene>
<protein>
    <submittedName>
        <fullName evidence="7">Fis family transcriptional regulator</fullName>
    </submittedName>
</protein>
<dbReference type="InterPro" id="IPR025662">
    <property type="entry name" value="Sigma_54_int_dom_ATP-bd_1"/>
</dbReference>
<evidence type="ECO:0000259" key="6">
    <source>
        <dbReference type="PROSITE" id="PS50112"/>
    </source>
</evidence>
<dbReference type="PANTHER" id="PTHR32071:SF122">
    <property type="entry name" value="SIGMA FACTOR"/>
    <property type="match status" value="1"/>
</dbReference>
<dbReference type="PROSITE" id="PS00676">
    <property type="entry name" value="SIGMA54_INTERACT_2"/>
    <property type="match status" value="1"/>
</dbReference>
<dbReference type="Gene3D" id="3.40.50.300">
    <property type="entry name" value="P-loop containing nucleotide triphosphate hydrolases"/>
    <property type="match status" value="1"/>
</dbReference>
<dbReference type="CDD" id="cd00009">
    <property type="entry name" value="AAA"/>
    <property type="match status" value="1"/>
</dbReference>
<keyword evidence="8" id="KW-1185">Reference proteome</keyword>
<dbReference type="GO" id="GO:0006355">
    <property type="term" value="P:regulation of DNA-templated transcription"/>
    <property type="evidence" value="ECO:0007669"/>
    <property type="project" value="InterPro"/>
</dbReference>
<organism evidence="7 8">
    <name type="scientific">Dethiosulfatarculus sandiegensis</name>
    <dbReference type="NCBI Taxonomy" id="1429043"/>
    <lineage>
        <taxon>Bacteria</taxon>
        <taxon>Pseudomonadati</taxon>
        <taxon>Thermodesulfobacteriota</taxon>
        <taxon>Desulfarculia</taxon>
        <taxon>Desulfarculales</taxon>
        <taxon>Desulfarculaceae</taxon>
        <taxon>Dethiosulfatarculus</taxon>
    </lineage>
</organism>
<dbReference type="PROSITE" id="PS50045">
    <property type="entry name" value="SIGMA54_INTERACT_4"/>
    <property type="match status" value="1"/>
</dbReference>
<accession>A0A0D2GCA9</accession>
<feature type="domain" description="Sigma-54 factor interaction" evidence="5">
    <location>
        <begin position="151"/>
        <end position="380"/>
    </location>
</feature>
<dbReference type="InterPro" id="IPR002197">
    <property type="entry name" value="HTH_Fis"/>
</dbReference>
<dbReference type="InParanoid" id="A0A0D2GCA9"/>
<feature type="domain" description="PAS" evidence="6">
    <location>
        <begin position="13"/>
        <end position="52"/>
    </location>
</feature>
<dbReference type="InterPro" id="IPR000014">
    <property type="entry name" value="PAS"/>
</dbReference>
<evidence type="ECO:0000313" key="8">
    <source>
        <dbReference type="Proteomes" id="UP000032233"/>
    </source>
</evidence>
<dbReference type="Proteomes" id="UP000032233">
    <property type="component" value="Unassembled WGS sequence"/>
</dbReference>
<dbReference type="SUPFAM" id="SSF52540">
    <property type="entry name" value="P-loop containing nucleoside triphosphate hydrolases"/>
    <property type="match status" value="1"/>
</dbReference>
<reference evidence="7 8" key="1">
    <citation type="submission" date="2013-11" db="EMBL/GenBank/DDBJ databases">
        <title>Metagenomic analysis of a methanogenic consortium involved in long chain n-alkane degradation.</title>
        <authorList>
            <person name="Davidova I.A."/>
            <person name="Callaghan A.V."/>
            <person name="Wawrik B."/>
            <person name="Pruitt S."/>
            <person name="Marks C."/>
            <person name="Duncan K.E."/>
            <person name="Suflita J.M."/>
        </authorList>
    </citation>
    <scope>NUCLEOTIDE SEQUENCE [LARGE SCALE GENOMIC DNA]</scope>
    <source>
        <strain evidence="7 8">SPR</strain>
    </source>
</reference>
<evidence type="ECO:0000256" key="3">
    <source>
        <dbReference type="ARBA" id="ARBA00023015"/>
    </source>
</evidence>
<keyword evidence="4" id="KW-0804">Transcription</keyword>
<dbReference type="CDD" id="cd00130">
    <property type="entry name" value="PAS"/>
    <property type="match status" value="1"/>
</dbReference>
<evidence type="ECO:0000259" key="5">
    <source>
        <dbReference type="PROSITE" id="PS50045"/>
    </source>
</evidence>
<evidence type="ECO:0000256" key="4">
    <source>
        <dbReference type="ARBA" id="ARBA00023163"/>
    </source>
</evidence>
<dbReference type="SMART" id="SM00382">
    <property type="entry name" value="AAA"/>
    <property type="match status" value="1"/>
</dbReference>
<dbReference type="GO" id="GO:0005524">
    <property type="term" value="F:ATP binding"/>
    <property type="evidence" value="ECO:0007669"/>
    <property type="project" value="UniProtKB-KW"/>
</dbReference>
<evidence type="ECO:0000256" key="2">
    <source>
        <dbReference type="ARBA" id="ARBA00022840"/>
    </source>
</evidence>
<dbReference type="InterPro" id="IPR003593">
    <property type="entry name" value="AAA+_ATPase"/>
</dbReference>
<dbReference type="Pfam" id="PF00158">
    <property type="entry name" value="Sigma54_activat"/>
    <property type="match status" value="1"/>
</dbReference>
<dbReference type="PROSITE" id="PS50112">
    <property type="entry name" value="PAS"/>
    <property type="match status" value="1"/>
</dbReference>
<dbReference type="Pfam" id="PF13426">
    <property type="entry name" value="PAS_9"/>
    <property type="match status" value="1"/>
</dbReference>
<sequence>MTDDQLTKYWPLIVDTMSEGLVLIRPDGVIRMVNQALLNMTGYEKEDLVGRSCQVFNCDACTRVRTPASRNWCLLFDRAHNKMESTRCDIQCKDGSWLPIWKKAAVLRDENGIVLGSVETLTDLSQLTAQERKIRELSRQINRNKKGFQGMVGESAAMRRVFNLVEKAAASSAPVLIQGESGTGKDLVAHSIHALSDNQKGPFVQVNCAALSESLFESEIFGHVKGAFTGAYRHRPGRFEAAHGGSIFLDELGDMPLTTQVKLLRVLETKTVERVGDHHGILVDVRIIAATNRDLAALVAENRFREDLFFRINVIPIHLPPLRDRLEDIPLLAGAIMEDLAGSTQKNITGISPEVLRCFMSYSWPGNVRELKSALEFAFVVAESGQITMEHLPNQLVNIKDGLPRKRAGLKPNPEKEALIEALRQAQGNKSQAARILGVSRATVFNRMRKYDVSLEKVIN</sequence>
<dbReference type="PROSITE" id="PS00675">
    <property type="entry name" value="SIGMA54_INTERACT_1"/>
    <property type="match status" value="1"/>
</dbReference>
<dbReference type="InterPro" id="IPR002078">
    <property type="entry name" value="Sigma_54_int"/>
</dbReference>
<dbReference type="InterPro" id="IPR025943">
    <property type="entry name" value="Sigma_54_int_dom_ATP-bd_2"/>
</dbReference>
<dbReference type="GO" id="GO:0043565">
    <property type="term" value="F:sequence-specific DNA binding"/>
    <property type="evidence" value="ECO:0007669"/>
    <property type="project" value="InterPro"/>
</dbReference>
<dbReference type="Pfam" id="PF25601">
    <property type="entry name" value="AAA_lid_14"/>
    <property type="match status" value="1"/>
</dbReference>
<dbReference type="InterPro" id="IPR009057">
    <property type="entry name" value="Homeodomain-like_sf"/>
</dbReference>
<keyword evidence="2" id="KW-0067">ATP-binding</keyword>
<keyword evidence="3" id="KW-0805">Transcription regulation</keyword>
<dbReference type="EMBL" id="AZAC01000030">
    <property type="protein sequence ID" value="KIX12502.1"/>
    <property type="molecule type" value="Genomic_DNA"/>
</dbReference>
<dbReference type="FunFam" id="3.40.50.300:FF:000006">
    <property type="entry name" value="DNA-binding transcriptional regulator NtrC"/>
    <property type="match status" value="1"/>
</dbReference>
<dbReference type="RefSeq" id="WP_044350565.1">
    <property type="nucleotide sequence ID" value="NZ_AZAC01000030.1"/>
</dbReference>
<dbReference type="NCBIfam" id="TIGR00229">
    <property type="entry name" value="sensory_box"/>
    <property type="match status" value="1"/>
</dbReference>
<dbReference type="Pfam" id="PF02954">
    <property type="entry name" value="HTH_8"/>
    <property type="match status" value="1"/>
</dbReference>
<keyword evidence="1" id="KW-0547">Nucleotide-binding</keyword>
<comment type="caution">
    <text evidence="7">The sequence shown here is derived from an EMBL/GenBank/DDBJ whole genome shotgun (WGS) entry which is preliminary data.</text>
</comment>
<dbReference type="InterPro" id="IPR027417">
    <property type="entry name" value="P-loop_NTPase"/>
</dbReference>
<evidence type="ECO:0000256" key="1">
    <source>
        <dbReference type="ARBA" id="ARBA00022741"/>
    </source>
</evidence>
<dbReference type="AlphaFoldDB" id="A0A0D2GCA9"/>
<dbReference type="STRING" id="1429043.X474_18760"/>
<dbReference type="InterPro" id="IPR058031">
    <property type="entry name" value="AAA_lid_NorR"/>
</dbReference>
<name>A0A0D2GCA9_9BACT</name>
<dbReference type="InterPro" id="IPR035965">
    <property type="entry name" value="PAS-like_dom_sf"/>
</dbReference>
<dbReference type="SUPFAM" id="SSF55785">
    <property type="entry name" value="PYP-like sensor domain (PAS domain)"/>
    <property type="match status" value="1"/>
</dbReference>